<dbReference type="SMART" id="SM00733">
    <property type="entry name" value="Mterf"/>
    <property type="match status" value="2"/>
</dbReference>
<dbReference type="EMBL" id="AWUE01020779">
    <property type="protein sequence ID" value="OMO66166.1"/>
    <property type="molecule type" value="Genomic_DNA"/>
</dbReference>
<comment type="similarity">
    <text evidence="1">Belongs to the mTERF family.</text>
</comment>
<protein>
    <submittedName>
        <fullName evidence="4">Mitochodrial transcription termination factor-related protein</fullName>
    </submittedName>
</protein>
<dbReference type="Gene3D" id="1.25.70.10">
    <property type="entry name" value="Transcription termination factor 3, mitochondrial"/>
    <property type="match status" value="1"/>
</dbReference>
<dbReference type="PANTHER" id="PTHR13068:SF113">
    <property type="entry name" value="TRANSCRIPTION TERMINATION FACTOR MTEF18, MITOCHONDRIAL"/>
    <property type="match status" value="1"/>
</dbReference>
<keyword evidence="5" id="KW-1185">Reference proteome</keyword>
<keyword evidence="2" id="KW-0804">Transcription</keyword>
<gene>
    <name evidence="4" type="ORF">COLO4_30713</name>
</gene>
<evidence type="ECO:0000313" key="4">
    <source>
        <dbReference type="EMBL" id="OMO66166.1"/>
    </source>
</evidence>
<dbReference type="InterPro" id="IPR038538">
    <property type="entry name" value="MTERF_sf"/>
</dbReference>
<keyword evidence="2" id="KW-0805">Transcription regulation</keyword>
<dbReference type="InterPro" id="IPR003690">
    <property type="entry name" value="MTERF"/>
</dbReference>
<evidence type="ECO:0000313" key="5">
    <source>
        <dbReference type="Proteomes" id="UP000187203"/>
    </source>
</evidence>
<keyword evidence="2" id="KW-0806">Transcription termination</keyword>
<dbReference type="GO" id="GO:0003676">
    <property type="term" value="F:nucleic acid binding"/>
    <property type="evidence" value="ECO:0007669"/>
    <property type="project" value="InterPro"/>
</dbReference>
<keyword evidence="3" id="KW-0809">Transit peptide</keyword>
<proteinExistence type="inferred from homology"/>
<evidence type="ECO:0000256" key="3">
    <source>
        <dbReference type="ARBA" id="ARBA00022946"/>
    </source>
</evidence>
<dbReference type="Pfam" id="PF02536">
    <property type="entry name" value="mTERF"/>
    <property type="match status" value="1"/>
</dbReference>
<dbReference type="STRING" id="93759.A0A1R3H7G4"/>
<dbReference type="AlphaFoldDB" id="A0A1R3H7G4"/>
<evidence type="ECO:0000256" key="1">
    <source>
        <dbReference type="ARBA" id="ARBA00007692"/>
    </source>
</evidence>
<reference evidence="5" key="1">
    <citation type="submission" date="2013-09" db="EMBL/GenBank/DDBJ databases">
        <title>Corchorus olitorius genome sequencing.</title>
        <authorList>
            <person name="Alam M."/>
            <person name="Haque M.S."/>
            <person name="Islam M.S."/>
            <person name="Emdad E.M."/>
            <person name="Islam M.M."/>
            <person name="Ahmed B."/>
            <person name="Halim A."/>
            <person name="Hossen Q.M.M."/>
            <person name="Hossain M.Z."/>
            <person name="Ahmed R."/>
            <person name="Khan M.M."/>
            <person name="Islam R."/>
            <person name="Rashid M.M."/>
            <person name="Khan S.A."/>
            <person name="Rahman M.S."/>
            <person name="Alam M."/>
            <person name="Yahiya A.S."/>
            <person name="Khan M.S."/>
            <person name="Azam M.S."/>
            <person name="Haque T."/>
            <person name="Lashkar M.Z.H."/>
            <person name="Akhand A.I."/>
            <person name="Morshed G."/>
            <person name="Roy S."/>
            <person name="Uddin K.S."/>
            <person name="Rabeya T."/>
            <person name="Hossain A.S."/>
            <person name="Chowdhury A."/>
            <person name="Snigdha A.R."/>
            <person name="Mortoza M.S."/>
            <person name="Matin S.A."/>
            <person name="Hoque S.M.E."/>
            <person name="Islam M.K."/>
            <person name="Roy D.K."/>
            <person name="Haider R."/>
            <person name="Moosa M.M."/>
            <person name="Elias S.M."/>
            <person name="Hasan A.M."/>
            <person name="Jahan S."/>
            <person name="Shafiuddin M."/>
            <person name="Mahmood N."/>
            <person name="Shommy N.S."/>
        </authorList>
    </citation>
    <scope>NUCLEOTIDE SEQUENCE [LARGE SCALE GENOMIC DNA]</scope>
    <source>
        <strain evidence="5">cv. O-4</strain>
    </source>
</reference>
<dbReference type="Proteomes" id="UP000187203">
    <property type="component" value="Unassembled WGS sequence"/>
</dbReference>
<organism evidence="4 5">
    <name type="scientific">Corchorus olitorius</name>
    <dbReference type="NCBI Taxonomy" id="93759"/>
    <lineage>
        <taxon>Eukaryota</taxon>
        <taxon>Viridiplantae</taxon>
        <taxon>Streptophyta</taxon>
        <taxon>Embryophyta</taxon>
        <taxon>Tracheophyta</taxon>
        <taxon>Spermatophyta</taxon>
        <taxon>Magnoliopsida</taxon>
        <taxon>eudicotyledons</taxon>
        <taxon>Gunneridae</taxon>
        <taxon>Pentapetalae</taxon>
        <taxon>rosids</taxon>
        <taxon>malvids</taxon>
        <taxon>Malvales</taxon>
        <taxon>Malvaceae</taxon>
        <taxon>Grewioideae</taxon>
        <taxon>Apeibeae</taxon>
        <taxon>Corchorus</taxon>
    </lineage>
</organism>
<dbReference type="GO" id="GO:0006353">
    <property type="term" value="P:DNA-templated transcription termination"/>
    <property type="evidence" value="ECO:0007669"/>
    <property type="project" value="UniProtKB-KW"/>
</dbReference>
<comment type="caution">
    <text evidence="4">The sequence shown here is derived from an EMBL/GenBank/DDBJ whole genome shotgun (WGS) entry which is preliminary data.</text>
</comment>
<evidence type="ECO:0000256" key="2">
    <source>
        <dbReference type="ARBA" id="ARBA00022472"/>
    </source>
</evidence>
<dbReference type="PANTHER" id="PTHR13068">
    <property type="entry name" value="CGI-12 PROTEIN-RELATED"/>
    <property type="match status" value="1"/>
</dbReference>
<accession>A0A1R3H7G4</accession>
<sequence>MHRFSKYLYSHLSRHFSTLPKLPHLTKIPSKYRTRAIKDAQKALTDYLHGTRYVPFVYAENISKYSLYSLSGLISDIDFSSTGFTRNILEFLRCHPINEFEFFFESIGIDYKEVSGLLPANKFSFSEDERLLDAASALCEFGFPWNRIGIEFSKACKIVKVKPKVLNRKPEILEQKLNFLCHETGVSLDYLDIFPALLCFNLENRIKPRYRFYKWLTEKGWCTRNYSIASIVATSEKTFVARIHGIHPDAVKEWYEKYSCSKPGNNS</sequence>
<dbReference type="OrthoDB" id="1729332at2759"/>
<name>A0A1R3H7G4_9ROSI</name>